<feature type="domain" description="CHAT" evidence="1">
    <location>
        <begin position="162"/>
        <end position="226"/>
    </location>
</feature>
<protein>
    <recommendedName>
        <fullName evidence="1">CHAT domain-containing protein</fullName>
    </recommendedName>
</protein>
<sequence length="228" mass="24693">MGGSIVVVNITDLRSDAIIVTADAIQTIPLPGISVHKAGDWINRDLTMPSSDCGHKNKAYSDLLRIWWIGTGIASSFPFHAAKDIPRERDISREMAKSTCYQVILSYTLTVKALQYAQRHAQAALLVHCSSQQAVIVTMPKMSGAADLPEYPDVASTVIQLPGCNIAHFACHGISDPLDPSESSLILQTTGMADEEPKQDILSVCEISQMHLPTAEITYLSACAMVQN</sequence>
<reference evidence="2 3" key="1">
    <citation type="submission" date="2017-10" db="EMBL/GenBank/DDBJ databases">
        <title>Comparative genomics in systemic dimorphic fungi from Ajellomycetaceae.</title>
        <authorList>
            <person name="Munoz J.F."/>
            <person name="Mcewen J.G."/>
            <person name="Clay O.K."/>
            <person name="Cuomo C.A."/>
        </authorList>
    </citation>
    <scope>NUCLEOTIDE SEQUENCE [LARGE SCALE GENOMIC DNA]</scope>
    <source>
        <strain evidence="2 3">UAMH7299</strain>
    </source>
</reference>
<evidence type="ECO:0000313" key="2">
    <source>
        <dbReference type="EMBL" id="PGG95914.1"/>
    </source>
</evidence>
<evidence type="ECO:0000259" key="1">
    <source>
        <dbReference type="Pfam" id="PF12770"/>
    </source>
</evidence>
<dbReference type="AlphaFoldDB" id="A0A2B7WH67"/>
<keyword evidence="3" id="KW-1185">Reference proteome</keyword>
<dbReference type="InterPro" id="IPR024983">
    <property type="entry name" value="CHAT_dom"/>
</dbReference>
<organism evidence="2 3">
    <name type="scientific">Polytolypa hystricis (strain UAMH7299)</name>
    <dbReference type="NCBI Taxonomy" id="1447883"/>
    <lineage>
        <taxon>Eukaryota</taxon>
        <taxon>Fungi</taxon>
        <taxon>Dikarya</taxon>
        <taxon>Ascomycota</taxon>
        <taxon>Pezizomycotina</taxon>
        <taxon>Eurotiomycetes</taxon>
        <taxon>Eurotiomycetidae</taxon>
        <taxon>Onygenales</taxon>
        <taxon>Onygenales incertae sedis</taxon>
        <taxon>Polytolypa</taxon>
    </lineage>
</organism>
<name>A0A2B7WH67_POLH7</name>
<comment type="caution">
    <text evidence="2">The sequence shown here is derived from an EMBL/GenBank/DDBJ whole genome shotgun (WGS) entry which is preliminary data.</text>
</comment>
<dbReference type="Proteomes" id="UP000224634">
    <property type="component" value="Unassembled WGS sequence"/>
</dbReference>
<gene>
    <name evidence="2" type="ORF">AJ80_09898</name>
</gene>
<proteinExistence type="predicted"/>
<evidence type="ECO:0000313" key="3">
    <source>
        <dbReference type="Proteomes" id="UP000224634"/>
    </source>
</evidence>
<dbReference type="STRING" id="1447883.A0A2B7WH67"/>
<dbReference type="OrthoDB" id="9991317at2759"/>
<dbReference type="Pfam" id="PF12770">
    <property type="entry name" value="CHAT"/>
    <property type="match status" value="1"/>
</dbReference>
<dbReference type="EMBL" id="PDNA01000393">
    <property type="protein sequence ID" value="PGG95914.1"/>
    <property type="molecule type" value="Genomic_DNA"/>
</dbReference>
<accession>A0A2B7WH67</accession>